<keyword evidence="1" id="KW-0808">Transferase</keyword>
<dbReference type="PANTHER" id="PTHR15045:SF1">
    <property type="entry name" value="FUCOSE-1-PHOSPHATE GUANYLYLTRANSFERASE"/>
    <property type="match status" value="1"/>
</dbReference>
<reference evidence="5" key="1">
    <citation type="submission" date="2025-08" db="UniProtKB">
        <authorList>
            <consortium name="RefSeq"/>
        </authorList>
    </citation>
    <scope>IDENTIFICATION</scope>
</reference>
<protein>
    <submittedName>
        <fullName evidence="5">Fucose-1-phosphate guanylyltransferase-like isoform X1</fullName>
    </submittedName>
</protein>
<sequence>MNTLQPHQEPVSENKVILPSGVYMLFWLCFVTTDKARCSEIQPWRRLKQSSAIASELPLSREFKNMSNSKVKKVGDFPFWDIVVISSMDTSQKLAYELQLQEKLDNEELPLGVDYYVIADPGTEKIGGGGSMMASLQCLRETYQKDLETKKVLIMPAGGYSQRLPNASLLGKMFLSIPLGDPFYTMFDLKLALSIDFPAKMSAGVFLGVSDCIELYVDEDSPNWSFDERGVTALGHPSPISIGTGHGVFVVPTRQANSPSVEVVAVEEFLHKPTVEIMQEKGAVLGNDFCSGIGSEEKMVLTDSCYYMDFTTAMKLLELYNDESPLRCEIDCHGDFLQPLGLRATSEYIKNTSNVTKVTDSLMSMRQKVFDVLKGTPLSVAVMQHSRFYHLGTINEYLDHMCNLTPLAKELGLGTHMYKPDGPDDGTCTSGTSRIQASGKCTASACVMNSICPKGFQVEERSLVEYCDFQMPVSIHSNSIVSSCCVGSTPDQKLVTVPKDTFLHTACISDGKAKRQFVTVAFGTQDNLKKEASIEELSMFGKPFKDICGTDLDMASKCLFPDGTTQSLWHAKLFRPADKMEDSFSSTMSLMERVLSESPLQPSLSEWEGCLSMADLIQSKDIFKMLEFRRELRKKMQLSTNN</sequence>
<gene>
    <name evidence="5" type="primary">LOC110975895</name>
</gene>
<dbReference type="GO" id="GO:0016772">
    <property type="term" value="F:transferase activity, transferring phosphorus-containing groups"/>
    <property type="evidence" value="ECO:0007669"/>
    <property type="project" value="InterPro"/>
</dbReference>
<keyword evidence="4" id="KW-1185">Reference proteome</keyword>
<organism evidence="4 5">
    <name type="scientific">Acanthaster planci</name>
    <name type="common">Crown-of-thorns starfish</name>
    <dbReference type="NCBI Taxonomy" id="133434"/>
    <lineage>
        <taxon>Eukaryota</taxon>
        <taxon>Metazoa</taxon>
        <taxon>Echinodermata</taxon>
        <taxon>Eleutherozoa</taxon>
        <taxon>Asterozoa</taxon>
        <taxon>Asteroidea</taxon>
        <taxon>Valvatacea</taxon>
        <taxon>Valvatida</taxon>
        <taxon>Acanthasteridae</taxon>
        <taxon>Acanthaster</taxon>
    </lineage>
</organism>
<dbReference type="InterPro" id="IPR012887">
    <property type="entry name" value="GDP_fucose_pyrophosphorylase"/>
</dbReference>
<dbReference type="GeneID" id="110975895"/>
<dbReference type="RefSeq" id="XP_022084452.1">
    <property type="nucleotide sequence ID" value="XM_022228760.1"/>
</dbReference>
<dbReference type="KEGG" id="aplc:110975895"/>
<evidence type="ECO:0000259" key="3">
    <source>
        <dbReference type="Pfam" id="PF07959"/>
    </source>
</evidence>
<dbReference type="AlphaFoldDB" id="A0A8B7XW29"/>
<evidence type="ECO:0000313" key="4">
    <source>
        <dbReference type="Proteomes" id="UP000694845"/>
    </source>
</evidence>
<name>A0A8B7XW29_ACAPL</name>
<feature type="domain" description="GDP-fucose pyrophosphorylase" evidence="3">
    <location>
        <begin position="145"/>
        <end position="574"/>
    </location>
</feature>
<evidence type="ECO:0000256" key="1">
    <source>
        <dbReference type="ARBA" id="ARBA00022679"/>
    </source>
</evidence>
<dbReference type="Proteomes" id="UP000694845">
    <property type="component" value="Unplaced"/>
</dbReference>
<dbReference type="Pfam" id="PF07959">
    <property type="entry name" value="Fucose_pyrophosphorylase"/>
    <property type="match status" value="1"/>
</dbReference>
<dbReference type="GO" id="GO:0042350">
    <property type="term" value="P:GDP-L-fucose biosynthetic process"/>
    <property type="evidence" value="ECO:0007669"/>
    <property type="project" value="UniProtKB-ARBA"/>
</dbReference>
<dbReference type="OrthoDB" id="10062280at2759"/>
<proteinExistence type="predicted"/>
<accession>A0A8B7XW29</accession>
<evidence type="ECO:0000313" key="5">
    <source>
        <dbReference type="RefSeq" id="XP_022084452.1"/>
    </source>
</evidence>
<dbReference type="GO" id="GO:0000166">
    <property type="term" value="F:nucleotide binding"/>
    <property type="evidence" value="ECO:0007669"/>
    <property type="project" value="UniProtKB-KW"/>
</dbReference>
<evidence type="ECO:0000256" key="2">
    <source>
        <dbReference type="ARBA" id="ARBA00022741"/>
    </source>
</evidence>
<dbReference type="PANTHER" id="PTHR15045">
    <property type="entry name" value="FUCOSE-1-PHOSPHATE GUANYLYLTRANSFERASE"/>
    <property type="match status" value="1"/>
</dbReference>
<keyword evidence="2" id="KW-0547">Nucleotide-binding</keyword>